<organism evidence="1 2">
    <name type="scientific">Caerostris darwini</name>
    <dbReference type="NCBI Taxonomy" id="1538125"/>
    <lineage>
        <taxon>Eukaryota</taxon>
        <taxon>Metazoa</taxon>
        <taxon>Ecdysozoa</taxon>
        <taxon>Arthropoda</taxon>
        <taxon>Chelicerata</taxon>
        <taxon>Arachnida</taxon>
        <taxon>Araneae</taxon>
        <taxon>Araneomorphae</taxon>
        <taxon>Entelegynae</taxon>
        <taxon>Araneoidea</taxon>
        <taxon>Araneidae</taxon>
        <taxon>Caerostris</taxon>
    </lineage>
</organism>
<reference evidence="1 2" key="1">
    <citation type="submission" date="2021-06" db="EMBL/GenBank/DDBJ databases">
        <title>Caerostris darwini draft genome.</title>
        <authorList>
            <person name="Kono N."/>
            <person name="Arakawa K."/>
        </authorList>
    </citation>
    <scope>NUCLEOTIDE SEQUENCE [LARGE SCALE GENOMIC DNA]</scope>
</reference>
<evidence type="ECO:0000313" key="1">
    <source>
        <dbReference type="EMBL" id="GIY91313.1"/>
    </source>
</evidence>
<dbReference type="Proteomes" id="UP001054837">
    <property type="component" value="Unassembled WGS sequence"/>
</dbReference>
<accession>A0AAV4XA26</accession>
<dbReference type="EMBL" id="BPLQ01015732">
    <property type="protein sequence ID" value="GIY91313.1"/>
    <property type="molecule type" value="Genomic_DNA"/>
</dbReference>
<evidence type="ECO:0000313" key="2">
    <source>
        <dbReference type="Proteomes" id="UP001054837"/>
    </source>
</evidence>
<name>A0AAV4XA26_9ARAC</name>
<comment type="caution">
    <text evidence="1">The sequence shown here is derived from an EMBL/GenBank/DDBJ whole genome shotgun (WGS) entry which is preliminary data.</text>
</comment>
<keyword evidence="2" id="KW-1185">Reference proteome</keyword>
<protein>
    <submittedName>
        <fullName evidence="1">Uncharacterized protein</fullName>
    </submittedName>
</protein>
<sequence>MVDVNISGERGTQQPLRHDVSSFVISGLQTAKRTKKNSLPLATKHKYHTFATDANVFIIEFSTPCTPYPTLAATFVGRKDGQDFALPLATRCCQSPFRLSISSSGKCEEGGSDAGRERMKECPLCSKTRAARPGQPVQYVIRSAPL</sequence>
<gene>
    <name evidence="1" type="ORF">CDAR_371661</name>
</gene>
<proteinExistence type="predicted"/>
<dbReference type="AlphaFoldDB" id="A0AAV4XA26"/>